<evidence type="ECO:0000313" key="2">
    <source>
        <dbReference type="EMBL" id="SPQ25070.1"/>
    </source>
</evidence>
<gene>
    <name evidence="2" type="ORF">TT172_LOCUS7489</name>
</gene>
<evidence type="ECO:0000313" key="3">
    <source>
        <dbReference type="Proteomes" id="UP000289323"/>
    </source>
</evidence>
<organism evidence="2 3">
    <name type="scientific">Thermothielavioides terrestris</name>
    <dbReference type="NCBI Taxonomy" id="2587410"/>
    <lineage>
        <taxon>Eukaryota</taxon>
        <taxon>Fungi</taxon>
        <taxon>Dikarya</taxon>
        <taxon>Ascomycota</taxon>
        <taxon>Pezizomycotina</taxon>
        <taxon>Sordariomycetes</taxon>
        <taxon>Sordariomycetidae</taxon>
        <taxon>Sordariales</taxon>
        <taxon>Chaetomiaceae</taxon>
        <taxon>Thermothielavioides</taxon>
    </lineage>
</organism>
<feature type="region of interest" description="Disordered" evidence="1">
    <location>
        <begin position="115"/>
        <end position="137"/>
    </location>
</feature>
<sequence>MQGAAADNIRMLAALCGAAGLPNLSLVTTKRSRLWDGAERGQARLKSLRERFWSDLIRDGASTWEHDGSRDSAVKIVDALRHKEKKPLAIQERMVDKEAEVGPDRLGKHCCATTRQDTDRGSGSLRCGCNETHPSRR</sequence>
<dbReference type="Proteomes" id="UP000289323">
    <property type="component" value="Unassembled WGS sequence"/>
</dbReference>
<reference evidence="2 3" key="1">
    <citation type="submission" date="2018-04" db="EMBL/GenBank/DDBJ databases">
        <authorList>
            <person name="Huttner S."/>
            <person name="Dainat J."/>
        </authorList>
    </citation>
    <scope>NUCLEOTIDE SEQUENCE [LARGE SCALE GENOMIC DNA]</scope>
</reference>
<protein>
    <submittedName>
        <fullName evidence="2">9caa3b39-6cfc-471f-b00c-d9985ea38184</fullName>
    </submittedName>
</protein>
<name>A0A446BRQ4_9PEZI</name>
<evidence type="ECO:0000256" key="1">
    <source>
        <dbReference type="SAM" id="MobiDB-lite"/>
    </source>
</evidence>
<dbReference type="AlphaFoldDB" id="A0A446BRQ4"/>
<proteinExistence type="predicted"/>
<accession>A0A446BRQ4</accession>
<dbReference type="EMBL" id="OUUZ01000015">
    <property type="protein sequence ID" value="SPQ25070.1"/>
    <property type="molecule type" value="Genomic_DNA"/>
</dbReference>